<accession>A0A0D3BDP9</accession>
<dbReference type="HOGENOM" id="CLU_129510_0_0_1"/>
<keyword evidence="3" id="KW-1185">Reference proteome</keyword>
<dbReference type="Proteomes" id="UP000032141">
    <property type="component" value="Chromosome C3"/>
</dbReference>
<dbReference type="Gramene" id="Bo3g088470.1">
    <property type="protein sequence ID" value="Bo3g088470.1"/>
    <property type="gene ID" value="Bo3g088470"/>
</dbReference>
<protein>
    <submittedName>
        <fullName evidence="2">Uncharacterized protein</fullName>
    </submittedName>
</protein>
<sequence length="127" mass="15088">MAPRKLTDDQLDEIRQMFETFTAGIQTAFQTSVENALTTVLQAQRERRNAPRDQHQHQARQHNAQLDASDEEDMVDNLFAAQVHDQRDRRDHNHADRRDDHREEQDQRPNLPNRWESSFRTNIPEFS</sequence>
<evidence type="ECO:0000313" key="3">
    <source>
        <dbReference type="Proteomes" id="UP000032141"/>
    </source>
</evidence>
<proteinExistence type="predicted"/>
<evidence type="ECO:0000313" key="2">
    <source>
        <dbReference type="EnsemblPlants" id="Bo3g088470.1"/>
    </source>
</evidence>
<reference evidence="2" key="2">
    <citation type="submission" date="2015-03" db="UniProtKB">
        <authorList>
            <consortium name="EnsemblPlants"/>
        </authorList>
    </citation>
    <scope>IDENTIFICATION</scope>
</reference>
<feature type="region of interest" description="Disordered" evidence="1">
    <location>
        <begin position="40"/>
        <end position="127"/>
    </location>
</feature>
<dbReference type="EnsemblPlants" id="Bo3g088470.1">
    <property type="protein sequence ID" value="Bo3g088470.1"/>
    <property type="gene ID" value="Bo3g088470"/>
</dbReference>
<feature type="compositionally biased region" description="Basic and acidic residues" evidence="1">
    <location>
        <begin position="44"/>
        <end position="56"/>
    </location>
</feature>
<reference evidence="2 3" key="1">
    <citation type="journal article" date="2014" name="Genome Biol.">
        <title>Transcriptome and methylome profiling reveals relics of genome dominance in the mesopolyploid Brassica oleracea.</title>
        <authorList>
            <person name="Parkin I.A."/>
            <person name="Koh C."/>
            <person name="Tang H."/>
            <person name="Robinson S.J."/>
            <person name="Kagale S."/>
            <person name="Clarke W.E."/>
            <person name="Town C.D."/>
            <person name="Nixon J."/>
            <person name="Krishnakumar V."/>
            <person name="Bidwell S.L."/>
            <person name="Denoeud F."/>
            <person name="Belcram H."/>
            <person name="Links M.G."/>
            <person name="Just J."/>
            <person name="Clarke C."/>
            <person name="Bender T."/>
            <person name="Huebert T."/>
            <person name="Mason A.S."/>
            <person name="Pires J.C."/>
            <person name="Barker G."/>
            <person name="Moore J."/>
            <person name="Walley P.G."/>
            <person name="Manoli S."/>
            <person name="Batley J."/>
            <person name="Edwards D."/>
            <person name="Nelson M.N."/>
            <person name="Wang X."/>
            <person name="Paterson A.H."/>
            <person name="King G."/>
            <person name="Bancroft I."/>
            <person name="Chalhoub B."/>
            <person name="Sharpe A.G."/>
        </authorList>
    </citation>
    <scope>NUCLEOTIDE SEQUENCE</scope>
    <source>
        <strain evidence="2 3">cv. TO1000</strain>
    </source>
</reference>
<dbReference type="AlphaFoldDB" id="A0A0D3BDP9"/>
<evidence type="ECO:0000256" key="1">
    <source>
        <dbReference type="SAM" id="MobiDB-lite"/>
    </source>
</evidence>
<name>A0A0D3BDP9_BRAOL</name>
<feature type="compositionally biased region" description="Basic and acidic residues" evidence="1">
    <location>
        <begin position="84"/>
        <end position="107"/>
    </location>
</feature>
<organism evidence="2 3">
    <name type="scientific">Brassica oleracea var. oleracea</name>
    <dbReference type="NCBI Taxonomy" id="109376"/>
    <lineage>
        <taxon>Eukaryota</taxon>
        <taxon>Viridiplantae</taxon>
        <taxon>Streptophyta</taxon>
        <taxon>Embryophyta</taxon>
        <taxon>Tracheophyta</taxon>
        <taxon>Spermatophyta</taxon>
        <taxon>Magnoliopsida</taxon>
        <taxon>eudicotyledons</taxon>
        <taxon>Gunneridae</taxon>
        <taxon>Pentapetalae</taxon>
        <taxon>rosids</taxon>
        <taxon>malvids</taxon>
        <taxon>Brassicales</taxon>
        <taxon>Brassicaceae</taxon>
        <taxon>Brassiceae</taxon>
        <taxon>Brassica</taxon>
    </lineage>
</organism>